<keyword evidence="5" id="KW-1185">Reference proteome</keyword>
<feature type="repeat" description="WD" evidence="3">
    <location>
        <begin position="15"/>
        <end position="58"/>
    </location>
</feature>
<dbReference type="PANTHER" id="PTHR22847:SF637">
    <property type="entry name" value="WD REPEAT DOMAIN 5B"/>
    <property type="match status" value="1"/>
</dbReference>
<dbReference type="Proteomes" id="UP000023152">
    <property type="component" value="Unassembled WGS sequence"/>
</dbReference>
<feature type="repeat" description="WD" evidence="3">
    <location>
        <begin position="186"/>
        <end position="212"/>
    </location>
</feature>
<evidence type="ECO:0000313" key="4">
    <source>
        <dbReference type="EMBL" id="ETO33775.1"/>
    </source>
</evidence>
<reference evidence="4 5" key="1">
    <citation type="journal article" date="2013" name="Curr. Biol.">
        <title>The Genome of the Foraminiferan Reticulomyxa filosa.</title>
        <authorList>
            <person name="Glockner G."/>
            <person name="Hulsmann N."/>
            <person name="Schleicher M."/>
            <person name="Noegel A.A."/>
            <person name="Eichinger L."/>
            <person name="Gallinger C."/>
            <person name="Pawlowski J."/>
            <person name="Sierra R."/>
            <person name="Euteneuer U."/>
            <person name="Pillet L."/>
            <person name="Moustafa A."/>
            <person name="Platzer M."/>
            <person name="Groth M."/>
            <person name="Szafranski K."/>
            <person name="Schliwa M."/>
        </authorList>
    </citation>
    <scope>NUCLEOTIDE SEQUENCE [LARGE SCALE GENOMIC DNA]</scope>
</reference>
<dbReference type="Pfam" id="PF00400">
    <property type="entry name" value="WD40"/>
    <property type="match status" value="6"/>
</dbReference>
<keyword evidence="1 3" id="KW-0853">WD repeat</keyword>
<dbReference type="PANTHER" id="PTHR22847">
    <property type="entry name" value="WD40 REPEAT PROTEIN"/>
    <property type="match status" value="1"/>
</dbReference>
<gene>
    <name evidence="4" type="ORF">RFI_03327</name>
</gene>
<dbReference type="InterPro" id="IPR036322">
    <property type="entry name" value="WD40_repeat_dom_sf"/>
</dbReference>
<dbReference type="CDD" id="cd00200">
    <property type="entry name" value="WD40"/>
    <property type="match status" value="1"/>
</dbReference>
<dbReference type="InterPro" id="IPR015943">
    <property type="entry name" value="WD40/YVTN_repeat-like_dom_sf"/>
</dbReference>
<protein>
    <submittedName>
        <fullName evidence="4">Uncharacterized protein</fullName>
    </submittedName>
</protein>
<evidence type="ECO:0000313" key="5">
    <source>
        <dbReference type="Proteomes" id="UP000023152"/>
    </source>
</evidence>
<name>X6P5E4_RETFI</name>
<dbReference type="AlphaFoldDB" id="X6P5E4"/>
<sequence length="373" mass="42354">MLDAFRSSSKLLKTFCGHTDYVWSIDYSTFDDGEFICTASNDNTICVWNIETNKQTQLSYGHSDSVYCVKFSPYHYHNHRRSVICSSSFDRTIRFCDIKDNQLLQLFNGHTGWIGGIEFSPFNGGQYLSSVSGDNTIRLWDVETSNTLHIFKGHKASVWCIDISPLQSNNNNDNNKDNTIGVIGGSGYTICSGSYDSNIHIWDIETTRQFILLKGHEGCVRSIKYGSNELGNTILSGSYDNSVRLWDIRSGQQIQVFNGHTNNVNAVEYSPFTINNIEIGGNSNVICSGSTDNTIRFWDIRSNKKELYIINGEDKTFDGIVSLKFLQVKKNSKRNHGRDYDVNLCYGSAKVQFVSMDKYHFFNNKKICLILFE</sequence>
<dbReference type="InterPro" id="IPR020472">
    <property type="entry name" value="WD40_PAC1"/>
</dbReference>
<dbReference type="PROSITE" id="PS00678">
    <property type="entry name" value="WD_REPEATS_1"/>
    <property type="match status" value="4"/>
</dbReference>
<dbReference type="PROSITE" id="PS50082">
    <property type="entry name" value="WD_REPEATS_2"/>
    <property type="match status" value="5"/>
</dbReference>
<proteinExistence type="predicted"/>
<dbReference type="SMART" id="SM00320">
    <property type="entry name" value="WD40"/>
    <property type="match status" value="6"/>
</dbReference>
<dbReference type="OrthoDB" id="27537at2759"/>
<dbReference type="Gene3D" id="2.130.10.10">
    <property type="entry name" value="YVTN repeat-like/Quinoprotein amine dehydrogenase"/>
    <property type="match status" value="3"/>
</dbReference>
<dbReference type="GO" id="GO:1990234">
    <property type="term" value="C:transferase complex"/>
    <property type="evidence" value="ECO:0007669"/>
    <property type="project" value="UniProtKB-ARBA"/>
</dbReference>
<dbReference type="PRINTS" id="PR00320">
    <property type="entry name" value="GPROTEINBRPT"/>
</dbReference>
<dbReference type="SUPFAM" id="SSF50978">
    <property type="entry name" value="WD40 repeat-like"/>
    <property type="match status" value="1"/>
</dbReference>
<evidence type="ECO:0000256" key="1">
    <source>
        <dbReference type="ARBA" id="ARBA00022574"/>
    </source>
</evidence>
<evidence type="ECO:0000256" key="3">
    <source>
        <dbReference type="PROSITE-ProRule" id="PRU00221"/>
    </source>
</evidence>
<keyword evidence="2" id="KW-0677">Repeat</keyword>
<feature type="repeat" description="WD" evidence="3">
    <location>
        <begin position="213"/>
        <end position="256"/>
    </location>
</feature>
<organism evidence="4 5">
    <name type="scientific">Reticulomyxa filosa</name>
    <dbReference type="NCBI Taxonomy" id="46433"/>
    <lineage>
        <taxon>Eukaryota</taxon>
        <taxon>Sar</taxon>
        <taxon>Rhizaria</taxon>
        <taxon>Retaria</taxon>
        <taxon>Foraminifera</taxon>
        <taxon>Monothalamids</taxon>
        <taxon>Reticulomyxidae</taxon>
        <taxon>Reticulomyxa</taxon>
    </lineage>
</organism>
<evidence type="ECO:0000256" key="2">
    <source>
        <dbReference type="ARBA" id="ARBA00022737"/>
    </source>
</evidence>
<dbReference type="EMBL" id="ASPP01003146">
    <property type="protein sequence ID" value="ETO33775.1"/>
    <property type="molecule type" value="Genomic_DNA"/>
</dbReference>
<dbReference type="PROSITE" id="PS50294">
    <property type="entry name" value="WD_REPEATS_REGION"/>
    <property type="match status" value="4"/>
</dbReference>
<accession>X6P5E4</accession>
<feature type="repeat" description="WD" evidence="3">
    <location>
        <begin position="257"/>
        <end position="308"/>
    </location>
</feature>
<feature type="repeat" description="WD" evidence="3">
    <location>
        <begin position="107"/>
        <end position="150"/>
    </location>
</feature>
<dbReference type="InterPro" id="IPR019775">
    <property type="entry name" value="WD40_repeat_CS"/>
</dbReference>
<dbReference type="InterPro" id="IPR001680">
    <property type="entry name" value="WD40_rpt"/>
</dbReference>
<comment type="caution">
    <text evidence="4">The sequence shown here is derived from an EMBL/GenBank/DDBJ whole genome shotgun (WGS) entry which is preliminary data.</text>
</comment>